<dbReference type="GO" id="GO:0005634">
    <property type="term" value="C:nucleus"/>
    <property type="evidence" value="ECO:0007669"/>
    <property type="project" value="UniProtKB-SubCell"/>
</dbReference>
<dbReference type="InterPro" id="IPR001680">
    <property type="entry name" value="WD40_rpt"/>
</dbReference>
<keyword evidence="9" id="KW-0539">Nucleus</keyword>
<evidence type="ECO:0000256" key="10">
    <source>
        <dbReference type="ARBA" id="ARBA00031670"/>
    </source>
</evidence>
<accession>A0AAV2L0B3</accession>
<dbReference type="GO" id="GO:0080008">
    <property type="term" value="C:Cul4-RING E3 ubiquitin ligase complex"/>
    <property type="evidence" value="ECO:0007669"/>
    <property type="project" value="InterPro"/>
</dbReference>
<evidence type="ECO:0000256" key="7">
    <source>
        <dbReference type="ARBA" id="ARBA00023125"/>
    </source>
</evidence>
<dbReference type="Gene3D" id="1.10.287.3280">
    <property type="match status" value="1"/>
</dbReference>
<feature type="region of interest" description="Disordered" evidence="11">
    <location>
        <begin position="1"/>
        <end position="54"/>
    </location>
</feature>
<dbReference type="GO" id="GO:0003684">
    <property type="term" value="F:damaged DNA binding"/>
    <property type="evidence" value="ECO:0007669"/>
    <property type="project" value="InterPro"/>
</dbReference>
<evidence type="ECO:0000256" key="2">
    <source>
        <dbReference type="ARBA" id="ARBA00005434"/>
    </source>
</evidence>
<keyword evidence="7" id="KW-0238">DNA-binding</keyword>
<feature type="compositionally biased region" description="Basic residues" evidence="11">
    <location>
        <begin position="23"/>
        <end position="32"/>
    </location>
</feature>
<keyword evidence="8" id="KW-0234">DNA repair</keyword>
<keyword evidence="4" id="KW-0677">Repeat</keyword>
<proteinExistence type="inferred from homology"/>
<evidence type="ECO:0000256" key="8">
    <source>
        <dbReference type="ARBA" id="ARBA00023204"/>
    </source>
</evidence>
<evidence type="ECO:0000313" key="13">
    <source>
        <dbReference type="Proteomes" id="UP001497482"/>
    </source>
</evidence>
<name>A0AAV2L0B3_KNICA</name>
<evidence type="ECO:0000256" key="4">
    <source>
        <dbReference type="ARBA" id="ARBA00022737"/>
    </source>
</evidence>
<dbReference type="Gene3D" id="2.130.10.10">
    <property type="entry name" value="YVTN repeat-like/Quinoprotein amine dehydrogenase"/>
    <property type="match status" value="1"/>
</dbReference>
<sequence>MKVPKSAKPQAPEAKTSKEAKGKKTASNKPRGKKDVDKSPPAAEVASKSCAAQKRPGPRNILHYLYKSTLGQSLHSHLRQCLQEPFIRSFSSFHFHGADSPFDRRVTCLEWHPSHPSKLAVGSKGGDLYLWDFEDRKNERKSFVHGKGAGDSIGGMKFCPTDLSKVYTASGDGTVTLQSFEGLPSSVLFGSSDCLHQNHNVW</sequence>
<evidence type="ECO:0000256" key="5">
    <source>
        <dbReference type="ARBA" id="ARBA00022763"/>
    </source>
</evidence>
<dbReference type="SMART" id="SM00320">
    <property type="entry name" value="WD40"/>
    <property type="match status" value="2"/>
</dbReference>
<dbReference type="PANTHER" id="PTHR15169">
    <property type="entry name" value="DAMAGE-SPECIFIC DNA BINDING PROTEIN 2"/>
    <property type="match status" value="1"/>
</dbReference>
<comment type="similarity">
    <text evidence="2">Belongs to the WD repeat DDB2/WDR76 family.</text>
</comment>
<comment type="subcellular location">
    <subcellularLocation>
        <location evidence="1">Nucleus</location>
    </subcellularLocation>
</comment>
<evidence type="ECO:0000256" key="3">
    <source>
        <dbReference type="ARBA" id="ARBA00022574"/>
    </source>
</evidence>
<keyword evidence="3" id="KW-0853">WD repeat</keyword>
<dbReference type="GO" id="GO:0006281">
    <property type="term" value="P:DNA repair"/>
    <property type="evidence" value="ECO:0007669"/>
    <property type="project" value="UniProtKB-KW"/>
</dbReference>
<keyword evidence="5" id="KW-0227">DNA damage</keyword>
<dbReference type="InterPro" id="IPR036322">
    <property type="entry name" value="WD40_repeat_dom_sf"/>
</dbReference>
<dbReference type="SUPFAM" id="SSF50978">
    <property type="entry name" value="WD40 repeat-like"/>
    <property type="match status" value="1"/>
</dbReference>
<dbReference type="Proteomes" id="UP001497482">
    <property type="component" value="Chromosome 20"/>
</dbReference>
<gene>
    <name evidence="12" type="ORF">KC01_LOCUS24490</name>
</gene>
<evidence type="ECO:0000256" key="6">
    <source>
        <dbReference type="ARBA" id="ARBA00022786"/>
    </source>
</evidence>
<dbReference type="AlphaFoldDB" id="A0AAV2L0B3"/>
<organism evidence="12 13">
    <name type="scientific">Knipowitschia caucasica</name>
    <name type="common">Caucasian dwarf goby</name>
    <name type="synonym">Pomatoschistus caucasicus</name>
    <dbReference type="NCBI Taxonomy" id="637954"/>
    <lineage>
        <taxon>Eukaryota</taxon>
        <taxon>Metazoa</taxon>
        <taxon>Chordata</taxon>
        <taxon>Craniata</taxon>
        <taxon>Vertebrata</taxon>
        <taxon>Euteleostomi</taxon>
        <taxon>Actinopterygii</taxon>
        <taxon>Neopterygii</taxon>
        <taxon>Teleostei</taxon>
        <taxon>Neoteleostei</taxon>
        <taxon>Acanthomorphata</taxon>
        <taxon>Gobiaria</taxon>
        <taxon>Gobiiformes</taxon>
        <taxon>Gobioidei</taxon>
        <taxon>Gobiidae</taxon>
        <taxon>Gobiinae</taxon>
        <taxon>Knipowitschia</taxon>
    </lineage>
</organism>
<dbReference type="InterPro" id="IPR015943">
    <property type="entry name" value="WD40/YVTN_repeat-like_dom_sf"/>
</dbReference>
<dbReference type="EMBL" id="OZ035842">
    <property type="protein sequence ID" value="CAL1595745.1"/>
    <property type="molecule type" value="Genomic_DNA"/>
</dbReference>
<evidence type="ECO:0000256" key="9">
    <source>
        <dbReference type="ARBA" id="ARBA00023242"/>
    </source>
</evidence>
<dbReference type="PANTHER" id="PTHR15169:SF0">
    <property type="entry name" value="DNA DAMAGE-BINDING PROTEIN 2"/>
    <property type="match status" value="1"/>
</dbReference>
<keyword evidence="6" id="KW-0833">Ubl conjugation pathway</keyword>
<dbReference type="InterPro" id="IPR033312">
    <property type="entry name" value="DDB2"/>
</dbReference>
<keyword evidence="13" id="KW-1185">Reference proteome</keyword>
<reference evidence="12 13" key="1">
    <citation type="submission" date="2024-04" db="EMBL/GenBank/DDBJ databases">
        <authorList>
            <person name="Waldvogel A.-M."/>
            <person name="Schoenle A."/>
        </authorList>
    </citation>
    <scope>NUCLEOTIDE SEQUENCE [LARGE SCALE GENOMIC DNA]</scope>
</reference>
<evidence type="ECO:0000256" key="11">
    <source>
        <dbReference type="SAM" id="MobiDB-lite"/>
    </source>
</evidence>
<protein>
    <recommendedName>
        <fullName evidence="10">Damage-specific DNA-binding protein 2</fullName>
    </recommendedName>
</protein>
<evidence type="ECO:0000313" key="12">
    <source>
        <dbReference type="EMBL" id="CAL1595745.1"/>
    </source>
</evidence>
<evidence type="ECO:0000256" key="1">
    <source>
        <dbReference type="ARBA" id="ARBA00004123"/>
    </source>
</evidence>
<dbReference type="GO" id="GO:0009411">
    <property type="term" value="P:response to UV"/>
    <property type="evidence" value="ECO:0007669"/>
    <property type="project" value="TreeGrafter"/>
</dbReference>